<organism evidence="2 3">
    <name type="scientific">Xylaria bambusicola</name>
    <dbReference type="NCBI Taxonomy" id="326684"/>
    <lineage>
        <taxon>Eukaryota</taxon>
        <taxon>Fungi</taxon>
        <taxon>Dikarya</taxon>
        <taxon>Ascomycota</taxon>
        <taxon>Pezizomycotina</taxon>
        <taxon>Sordariomycetes</taxon>
        <taxon>Xylariomycetidae</taxon>
        <taxon>Xylariales</taxon>
        <taxon>Xylariaceae</taxon>
        <taxon>Xylaria</taxon>
    </lineage>
</organism>
<sequence length="120" mass="13474">MAPGSTARVPMADREGSVFKRFASSRLYHCTVSQSESDQTYPENSIGDSSFGKMKKRRRKKQKEETRAYMNMISHSFDAPYRRYPVFPLPGSSSGVLHLPRASGSAETGSLKMRFHFSSS</sequence>
<dbReference type="EMBL" id="JAWHQM010000048">
    <property type="protein sequence ID" value="KAK5635100.1"/>
    <property type="molecule type" value="Genomic_DNA"/>
</dbReference>
<accession>A0AAN7ULT1</accession>
<proteinExistence type="predicted"/>
<evidence type="ECO:0000313" key="2">
    <source>
        <dbReference type="EMBL" id="KAK5635100.1"/>
    </source>
</evidence>
<comment type="caution">
    <text evidence="2">The sequence shown here is derived from an EMBL/GenBank/DDBJ whole genome shotgun (WGS) entry which is preliminary data.</text>
</comment>
<evidence type="ECO:0000313" key="3">
    <source>
        <dbReference type="Proteomes" id="UP001305414"/>
    </source>
</evidence>
<protein>
    <submittedName>
        <fullName evidence="2">Uncharacterized protein</fullName>
    </submittedName>
</protein>
<dbReference type="AlphaFoldDB" id="A0AAN7ULT1"/>
<feature type="region of interest" description="Disordered" evidence="1">
    <location>
        <begin position="33"/>
        <end position="65"/>
    </location>
</feature>
<name>A0AAN7ULT1_9PEZI</name>
<evidence type="ECO:0000256" key="1">
    <source>
        <dbReference type="SAM" id="MobiDB-lite"/>
    </source>
</evidence>
<keyword evidence="3" id="KW-1185">Reference proteome</keyword>
<dbReference type="Proteomes" id="UP001305414">
    <property type="component" value="Unassembled WGS sequence"/>
</dbReference>
<feature type="compositionally biased region" description="Polar residues" evidence="1">
    <location>
        <begin position="33"/>
        <end position="48"/>
    </location>
</feature>
<reference evidence="2 3" key="1">
    <citation type="submission" date="2023-10" db="EMBL/GenBank/DDBJ databases">
        <title>Draft genome sequence of Xylaria bambusicola isolate GMP-LS, the root and basal stem rot pathogen of sugarcane in Indonesia.</title>
        <authorList>
            <person name="Selvaraj P."/>
            <person name="Muralishankar V."/>
            <person name="Muruganantham S."/>
            <person name="Sp S."/>
            <person name="Haryani S."/>
            <person name="Lau K.J.X."/>
            <person name="Naqvi N.I."/>
        </authorList>
    </citation>
    <scope>NUCLEOTIDE SEQUENCE [LARGE SCALE GENOMIC DNA]</scope>
    <source>
        <strain evidence="2">GMP-LS</strain>
    </source>
</reference>
<gene>
    <name evidence="2" type="ORF">RRF57_010811</name>
</gene>